<accession>A0A1X1CTP3</accession>
<dbReference type="AlphaFoldDB" id="A0A1X1CTP3"/>
<dbReference type="OrthoDB" id="6546957at2"/>
<feature type="domain" description="DNA utilization protein HofO C-terminal" evidence="2">
    <location>
        <begin position="93"/>
        <end position="161"/>
    </location>
</feature>
<dbReference type="RefSeq" id="WP_084935927.1">
    <property type="nucleotide sequence ID" value="NZ_MLFR01000020.1"/>
</dbReference>
<protein>
    <recommendedName>
        <fullName evidence="2">DNA utilization protein HofO C-terminal domain-containing protein</fullName>
    </recommendedName>
</protein>
<evidence type="ECO:0000313" key="3">
    <source>
        <dbReference type="EMBL" id="ORM67806.1"/>
    </source>
</evidence>
<dbReference type="Pfam" id="PF25319">
    <property type="entry name" value="HofO"/>
    <property type="match status" value="1"/>
</dbReference>
<gene>
    <name evidence="3" type="ORF">HA51_17530</name>
</gene>
<keyword evidence="1" id="KW-1133">Transmembrane helix</keyword>
<evidence type="ECO:0000256" key="1">
    <source>
        <dbReference type="SAM" id="Phobius"/>
    </source>
</evidence>
<evidence type="ECO:0000313" key="4">
    <source>
        <dbReference type="Proteomes" id="UP000193558"/>
    </source>
</evidence>
<keyword evidence="1" id="KW-0812">Transmembrane</keyword>
<dbReference type="EMBL" id="MLFR01000020">
    <property type="protein sequence ID" value="ORM67806.1"/>
    <property type="molecule type" value="Genomic_DNA"/>
</dbReference>
<dbReference type="Proteomes" id="UP000193558">
    <property type="component" value="Unassembled WGS sequence"/>
</dbReference>
<comment type="caution">
    <text evidence="3">The sequence shown here is derived from an EMBL/GenBank/DDBJ whole genome shotgun (WGS) entry which is preliminary data.</text>
</comment>
<organism evidence="3 4">
    <name type="scientific">Pantoea rwandensis</name>
    <dbReference type="NCBI Taxonomy" id="1076550"/>
    <lineage>
        <taxon>Bacteria</taxon>
        <taxon>Pseudomonadati</taxon>
        <taxon>Pseudomonadota</taxon>
        <taxon>Gammaproteobacteria</taxon>
        <taxon>Enterobacterales</taxon>
        <taxon>Erwiniaceae</taxon>
        <taxon>Pantoea</taxon>
    </lineage>
</organism>
<sequence length="164" mass="18776">MNESLLHWLALSLSKRIACLMMMSFVLLTLAWFALLYPQQQRLDSQTQEQEDVGLQLQQRQHQLAVRPSIEALEIEIARLLQPASENAERQTLENVVTARGTQLENWQPGSQPQQLQLRVQWSQFLPLFGELALARLSVPDRFELSAEQGALKTLLWLEDGDAE</sequence>
<feature type="transmembrane region" description="Helical" evidence="1">
    <location>
        <begin position="20"/>
        <end position="37"/>
    </location>
</feature>
<dbReference type="InterPro" id="IPR057522">
    <property type="entry name" value="HofO_C"/>
</dbReference>
<keyword evidence="1" id="KW-0472">Membrane</keyword>
<name>A0A1X1CTP3_9GAMM</name>
<reference evidence="3 4" key="1">
    <citation type="journal article" date="2017" name="Antonie Van Leeuwenhoek">
        <title>Phylogenomic resolution of the bacterial genus Pantoea and its relationship with Erwinia and Tatumella.</title>
        <authorList>
            <person name="Palmer M."/>
            <person name="Steenkamp E.T."/>
            <person name="Coetzee M.P."/>
            <person name="Chan W.Y."/>
            <person name="van Zyl E."/>
            <person name="De Maayer P."/>
            <person name="Coutinho T.A."/>
            <person name="Blom J."/>
            <person name="Smits T.H."/>
            <person name="Duffy B."/>
            <person name="Venter S.N."/>
        </authorList>
    </citation>
    <scope>NUCLEOTIDE SEQUENCE [LARGE SCALE GENOMIC DNA]</scope>
    <source>
        <strain evidence="3 4">LMG 26275</strain>
    </source>
</reference>
<evidence type="ECO:0000259" key="2">
    <source>
        <dbReference type="Pfam" id="PF25319"/>
    </source>
</evidence>
<proteinExistence type="predicted"/>